<keyword evidence="3" id="KW-0969">Cilium</keyword>
<keyword evidence="2" id="KW-0653">Protein transport</keyword>
<protein>
    <submittedName>
        <fullName evidence="3">Flagellar assembly protein FliH</fullName>
    </submittedName>
</protein>
<evidence type="ECO:0000313" key="3">
    <source>
        <dbReference type="EMBL" id="NYI45901.1"/>
    </source>
</evidence>
<accession>A0A7Z0CLL8</accession>
<evidence type="ECO:0000256" key="2">
    <source>
        <dbReference type="ARBA" id="ARBA00022927"/>
    </source>
</evidence>
<dbReference type="GO" id="GO:0015031">
    <property type="term" value="P:protein transport"/>
    <property type="evidence" value="ECO:0007669"/>
    <property type="project" value="UniProtKB-KW"/>
</dbReference>
<sequence length="216" mass="22531">MNSWSDVSHPELRVGTWTRLGGSAVLGDAVTESMLDGLAAKAQEAARAQGYAVGWAEGRRAAAEQAAAEEATRAGHHAAAEQRREAEHRAAVDALGRAAEQVRGLLGDLAAAIEEQATDLAFALTTEVLGARVASLTAADVVVRVLQVLPAVPVGRVRLHPSIIASGAVQDLAERGLEVVADPSLGRADALVEAPDGSVTDLRVDEAMERVREVLK</sequence>
<dbReference type="PANTHER" id="PTHR34982:SF1">
    <property type="entry name" value="FLAGELLAR ASSEMBLY PROTEIN FLIH"/>
    <property type="match status" value="1"/>
</dbReference>
<keyword evidence="1" id="KW-0813">Transport</keyword>
<keyword evidence="3" id="KW-0966">Cell projection</keyword>
<dbReference type="EMBL" id="JACBZM010000001">
    <property type="protein sequence ID" value="NYI45901.1"/>
    <property type="molecule type" value="Genomic_DNA"/>
</dbReference>
<dbReference type="RefSeq" id="WP_179649634.1">
    <property type="nucleotide sequence ID" value="NZ_JACBZM010000001.1"/>
</dbReference>
<keyword evidence="3" id="KW-0282">Flagellum</keyword>
<dbReference type="GO" id="GO:0005829">
    <property type="term" value="C:cytosol"/>
    <property type="evidence" value="ECO:0007669"/>
    <property type="project" value="TreeGrafter"/>
</dbReference>
<dbReference type="InterPro" id="IPR051472">
    <property type="entry name" value="T3SS_Stator/FliH"/>
</dbReference>
<dbReference type="Proteomes" id="UP000562045">
    <property type="component" value="Unassembled WGS sequence"/>
</dbReference>
<organism evidence="3 4">
    <name type="scientific">Nocardioides aromaticivorans</name>
    <dbReference type="NCBI Taxonomy" id="200618"/>
    <lineage>
        <taxon>Bacteria</taxon>
        <taxon>Bacillati</taxon>
        <taxon>Actinomycetota</taxon>
        <taxon>Actinomycetes</taxon>
        <taxon>Propionibacteriales</taxon>
        <taxon>Nocardioidaceae</taxon>
        <taxon>Nocardioides</taxon>
    </lineage>
</organism>
<reference evidence="3 4" key="1">
    <citation type="submission" date="2020-07" db="EMBL/GenBank/DDBJ databases">
        <title>Sequencing the genomes of 1000 actinobacteria strains.</title>
        <authorList>
            <person name="Klenk H.-P."/>
        </authorList>
    </citation>
    <scope>NUCLEOTIDE SEQUENCE [LARGE SCALE GENOMIC DNA]</scope>
    <source>
        <strain evidence="3 4">DSM 15131</strain>
    </source>
</reference>
<name>A0A7Z0CLL8_9ACTN</name>
<comment type="caution">
    <text evidence="3">The sequence shown here is derived from an EMBL/GenBank/DDBJ whole genome shotgun (WGS) entry which is preliminary data.</text>
</comment>
<evidence type="ECO:0000313" key="4">
    <source>
        <dbReference type="Proteomes" id="UP000562045"/>
    </source>
</evidence>
<dbReference type="PANTHER" id="PTHR34982">
    <property type="entry name" value="YOP PROTEINS TRANSLOCATION PROTEIN L"/>
    <property type="match status" value="1"/>
</dbReference>
<dbReference type="AlphaFoldDB" id="A0A7Z0CLL8"/>
<gene>
    <name evidence="3" type="ORF">BJ993_002981</name>
</gene>
<proteinExistence type="predicted"/>
<evidence type="ECO:0000256" key="1">
    <source>
        <dbReference type="ARBA" id="ARBA00022448"/>
    </source>
</evidence>